<organism evidence="2 3">
    <name type="scientific">Boletus reticuloceps</name>
    <dbReference type="NCBI Taxonomy" id="495285"/>
    <lineage>
        <taxon>Eukaryota</taxon>
        <taxon>Fungi</taxon>
        <taxon>Dikarya</taxon>
        <taxon>Basidiomycota</taxon>
        <taxon>Agaricomycotina</taxon>
        <taxon>Agaricomycetes</taxon>
        <taxon>Agaricomycetidae</taxon>
        <taxon>Boletales</taxon>
        <taxon>Boletineae</taxon>
        <taxon>Boletaceae</taxon>
        <taxon>Boletoideae</taxon>
        <taxon>Boletus</taxon>
    </lineage>
</organism>
<evidence type="ECO:0000313" key="2">
    <source>
        <dbReference type="EMBL" id="KAG6372112.1"/>
    </source>
</evidence>
<evidence type="ECO:0000313" key="3">
    <source>
        <dbReference type="Proteomes" id="UP000683000"/>
    </source>
</evidence>
<feature type="region of interest" description="Disordered" evidence="1">
    <location>
        <begin position="1"/>
        <end position="25"/>
    </location>
</feature>
<dbReference type="EMBL" id="JAGFBS010000030">
    <property type="protein sequence ID" value="KAG6372112.1"/>
    <property type="molecule type" value="Genomic_DNA"/>
</dbReference>
<dbReference type="OrthoDB" id="2804425at2759"/>
<reference evidence="2" key="1">
    <citation type="submission" date="2021-03" db="EMBL/GenBank/DDBJ databases">
        <title>Evolutionary innovations through gain and loss of genes in the ectomycorrhizal Boletales.</title>
        <authorList>
            <person name="Wu G."/>
            <person name="Miyauchi S."/>
            <person name="Morin E."/>
            <person name="Yang Z.-L."/>
            <person name="Xu J."/>
            <person name="Martin F.M."/>
        </authorList>
    </citation>
    <scope>NUCLEOTIDE SEQUENCE</scope>
    <source>
        <strain evidence="2">BR01</strain>
    </source>
</reference>
<accession>A0A8I2YI40</accession>
<feature type="region of interest" description="Disordered" evidence="1">
    <location>
        <begin position="181"/>
        <end position="205"/>
    </location>
</feature>
<feature type="compositionally biased region" description="Polar residues" evidence="1">
    <location>
        <begin position="187"/>
        <end position="203"/>
    </location>
</feature>
<evidence type="ECO:0000256" key="1">
    <source>
        <dbReference type="SAM" id="MobiDB-lite"/>
    </source>
</evidence>
<comment type="caution">
    <text evidence="2">The sequence shown here is derived from an EMBL/GenBank/DDBJ whole genome shotgun (WGS) entry which is preliminary data.</text>
</comment>
<feature type="compositionally biased region" description="Low complexity" evidence="1">
    <location>
        <begin position="7"/>
        <end position="22"/>
    </location>
</feature>
<name>A0A8I2YI40_9AGAM</name>
<keyword evidence="3" id="KW-1185">Reference proteome</keyword>
<proteinExistence type="predicted"/>
<sequence length="320" mass="35984">MPPKQKSSANAPVTPTSTSTVPDSILPRNMFSPEVVREHLNTPDISAKYASTPQIVQSVEFRRGKSTDILVLKRNADSEFILRGVYQIARNDFYFIPDGCYDPENPFQSRFQDVKLSCCLTAPQSSDFEFAQEDFPACIDNLRSIEKSIKPNKDNEILSSITTHLGSPQFKLSHALLEPKTPLEPNDVSTTKQIADTETLPSTSDDETLDSVFAMETWPVAPRCKHYLDELFDSHDICPLPAYDMKGNLIPPTQYETSLRGATVKVHFTYSHVHIKKSKHHVYTTILRHLQLLRAPNALPSSPYKRLRVSASASSFKTRS</sequence>
<dbReference type="Proteomes" id="UP000683000">
    <property type="component" value="Unassembled WGS sequence"/>
</dbReference>
<gene>
    <name evidence="2" type="ORF">JVT61DRAFT_8826</name>
</gene>
<protein>
    <submittedName>
        <fullName evidence="2">Uncharacterized protein</fullName>
    </submittedName>
</protein>
<dbReference type="AlphaFoldDB" id="A0A8I2YI40"/>